<dbReference type="AlphaFoldDB" id="A0A2J8B498"/>
<comment type="cofactor">
    <cofactor evidence="1 7">
        <name>FMN</name>
        <dbReference type="ChEBI" id="CHEBI:58210"/>
    </cofactor>
</comment>
<dbReference type="RefSeq" id="WP_102892238.1">
    <property type="nucleotide sequence ID" value="NZ_NBZD01000001.1"/>
</dbReference>
<dbReference type="InterPro" id="IPR029039">
    <property type="entry name" value="Flavoprotein-like_sf"/>
</dbReference>
<dbReference type="PANTHER" id="PTHR43717">
    <property type="entry name" value="ANAEROBIC NITRIC OXIDE REDUCTASE FLAVORUBREDOXIN"/>
    <property type="match status" value="1"/>
</dbReference>
<evidence type="ECO:0000313" key="9">
    <source>
        <dbReference type="EMBL" id="PNH19592.1"/>
    </source>
</evidence>
<dbReference type="Pfam" id="PF00258">
    <property type="entry name" value="Flavodoxin_1"/>
    <property type="match status" value="1"/>
</dbReference>
<accession>A0A2J8B498</accession>
<dbReference type="Proteomes" id="UP000236394">
    <property type="component" value="Unassembled WGS sequence"/>
</dbReference>
<proteinExistence type="inferred from homology"/>
<protein>
    <recommendedName>
        <fullName evidence="7">Flavodoxin</fullName>
    </recommendedName>
</protein>
<evidence type="ECO:0000259" key="8">
    <source>
        <dbReference type="PROSITE" id="PS50902"/>
    </source>
</evidence>
<keyword evidence="5 7" id="KW-0288">FMN</keyword>
<sequence>MAKIAVVYWSGTGNTEAMANLVAEGARIDGNQVDVLNVSDTDVDTVLGYDKIAFGCPAMGDESLEEVEFEPFYTDIKGRLGGRPVVLFGSYSWAEGAWMETWQEDARSNGLNLVADGLICFEAPEGDTEDACRKLGETLAKAK</sequence>
<gene>
    <name evidence="9" type="ORF">B7R76_01520</name>
</gene>
<dbReference type="EMBL" id="NBZD01000001">
    <property type="protein sequence ID" value="PNH19592.1"/>
    <property type="molecule type" value="Genomic_DNA"/>
</dbReference>
<evidence type="ECO:0000256" key="2">
    <source>
        <dbReference type="ARBA" id="ARBA00005267"/>
    </source>
</evidence>
<dbReference type="GO" id="GO:0010181">
    <property type="term" value="F:FMN binding"/>
    <property type="evidence" value="ECO:0007669"/>
    <property type="project" value="UniProtKB-UniRule"/>
</dbReference>
<comment type="similarity">
    <text evidence="2 7">Belongs to the flavodoxin family.</text>
</comment>
<dbReference type="GO" id="GO:0009055">
    <property type="term" value="F:electron transfer activity"/>
    <property type="evidence" value="ECO:0007669"/>
    <property type="project" value="UniProtKB-UniRule"/>
</dbReference>
<evidence type="ECO:0000256" key="3">
    <source>
        <dbReference type="ARBA" id="ARBA00022448"/>
    </source>
</evidence>
<dbReference type="InterPro" id="IPR008254">
    <property type="entry name" value="Flavodoxin/NO_synth"/>
</dbReference>
<evidence type="ECO:0000256" key="1">
    <source>
        <dbReference type="ARBA" id="ARBA00001917"/>
    </source>
</evidence>
<evidence type="ECO:0000256" key="4">
    <source>
        <dbReference type="ARBA" id="ARBA00022630"/>
    </source>
</evidence>
<keyword evidence="4 7" id="KW-0285">Flavoprotein</keyword>
<evidence type="ECO:0000313" key="10">
    <source>
        <dbReference type="Proteomes" id="UP000236394"/>
    </source>
</evidence>
<dbReference type="PROSITE" id="PS00201">
    <property type="entry name" value="FLAVODOXIN"/>
    <property type="match status" value="1"/>
</dbReference>
<evidence type="ECO:0000256" key="6">
    <source>
        <dbReference type="ARBA" id="ARBA00022982"/>
    </source>
</evidence>
<dbReference type="PROSITE" id="PS50902">
    <property type="entry name" value="FLAVODOXIN_LIKE"/>
    <property type="match status" value="1"/>
</dbReference>
<dbReference type="SUPFAM" id="SSF52218">
    <property type="entry name" value="Flavoproteins"/>
    <property type="match status" value="1"/>
</dbReference>
<evidence type="ECO:0000256" key="5">
    <source>
        <dbReference type="ARBA" id="ARBA00022643"/>
    </source>
</evidence>
<feature type="domain" description="Flavodoxin-like" evidence="8">
    <location>
        <begin position="4"/>
        <end position="140"/>
    </location>
</feature>
<keyword evidence="3 7" id="KW-0813">Transport</keyword>
<dbReference type="InterPro" id="IPR001226">
    <property type="entry name" value="Flavodoxin_CS"/>
</dbReference>
<organism evidence="9 10">
    <name type="scientific">Mageeibacillus indolicus</name>
    <dbReference type="NCBI Taxonomy" id="884684"/>
    <lineage>
        <taxon>Bacteria</taxon>
        <taxon>Bacillati</taxon>
        <taxon>Bacillota</taxon>
        <taxon>Clostridia</taxon>
        <taxon>Eubacteriales</taxon>
        <taxon>Oscillospiraceae</taxon>
        <taxon>Mageeibacillus</taxon>
    </lineage>
</organism>
<comment type="caution">
    <text evidence="9">The sequence shown here is derived from an EMBL/GenBank/DDBJ whole genome shotgun (WGS) entry which is preliminary data.</text>
</comment>
<evidence type="ECO:0000256" key="7">
    <source>
        <dbReference type="RuleBase" id="RU367037"/>
    </source>
</evidence>
<dbReference type="InterPro" id="IPR010087">
    <property type="entry name" value="Flav_short"/>
</dbReference>
<keyword evidence="6 7" id="KW-0249">Electron transport</keyword>
<dbReference type="PANTHER" id="PTHR43717:SF1">
    <property type="entry name" value="ANAEROBIC NITRIC OXIDE REDUCTASE FLAVORUBREDOXIN"/>
    <property type="match status" value="1"/>
</dbReference>
<dbReference type="Gene3D" id="3.40.50.360">
    <property type="match status" value="1"/>
</dbReference>
<reference evidence="10" key="1">
    <citation type="submission" date="2017-04" db="EMBL/GenBank/DDBJ databases">
        <authorList>
            <person name="Bumgarner R.E."/>
            <person name="Fredricks D.N."/>
            <person name="Srinivasan S."/>
        </authorList>
    </citation>
    <scope>NUCLEOTIDE SEQUENCE [LARGE SCALE GENOMIC DNA]</scope>
    <source>
        <strain evidence="10">KA00405</strain>
    </source>
</reference>
<dbReference type="NCBIfam" id="TIGR01753">
    <property type="entry name" value="flav_short"/>
    <property type="match status" value="1"/>
</dbReference>
<name>A0A2J8B498_9FIRM</name>
<dbReference type="GO" id="GO:0016651">
    <property type="term" value="F:oxidoreductase activity, acting on NAD(P)H"/>
    <property type="evidence" value="ECO:0007669"/>
    <property type="project" value="UniProtKB-ARBA"/>
</dbReference>
<comment type="function">
    <text evidence="7">Low-potential electron donor to a number of redox enzymes.</text>
</comment>